<dbReference type="NCBIfam" id="NF005831">
    <property type="entry name" value="PRK07734.1"/>
    <property type="match status" value="1"/>
</dbReference>
<dbReference type="PANTHER" id="PTHR30329">
    <property type="entry name" value="STATOR ELEMENT OF FLAGELLAR MOTOR COMPLEX"/>
    <property type="match status" value="1"/>
</dbReference>
<evidence type="ECO:0000256" key="9">
    <source>
        <dbReference type="SAM" id="Phobius"/>
    </source>
</evidence>
<dbReference type="CDD" id="cd07185">
    <property type="entry name" value="OmpA_C-like"/>
    <property type="match status" value="1"/>
</dbReference>
<organism evidence="11 12">
    <name type="scientific">Bacillus safensis</name>
    <dbReference type="NCBI Taxonomy" id="561879"/>
    <lineage>
        <taxon>Bacteria</taxon>
        <taxon>Bacillati</taxon>
        <taxon>Bacillota</taxon>
        <taxon>Bacilli</taxon>
        <taxon>Bacillales</taxon>
        <taxon>Bacillaceae</taxon>
        <taxon>Bacillus</taxon>
    </lineage>
</organism>
<sequence>MARKGKNHDDHEDHVDESWLIPYADLLTLLLALFIVLFASSSIDAAKYEQMAKSFNVVFTGGTGVMDQSSMQSTEETENSNQIKKAAEEEKDEEAKAKARDQAVLTKVKQQVDSFIANKKLGSKLETKLTDEGLLITIEDSIFFDSGRAVIRPQDVPLAKEISKLLVINPARDIVISGHTDNVPIRNSEFESNWYLSAIRAVNFLNILLENSNLNQENFSTKGYGEFKPIASNDTAEGRSKNRRVEVLILPIEKKAK</sequence>
<evidence type="ECO:0000256" key="8">
    <source>
        <dbReference type="SAM" id="MobiDB-lite"/>
    </source>
</evidence>
<dbReference type="GO" id="GO:0005886">
    <property type="term" value="C:plasma membrane"/>
    <property type="evidence" value="ECO:0007669"/>
    <property type="project" value="UniProtKB-SubCell"/>
</dbReference>
<dbReference type="EMBL" id="CP015607">
    <property type="protein sequence ID" value="APT46960.1"/>
    <property type="molecule type" value="Genomic_DNA"/>
</dbReference>
<comment type="similarity">
    <text evidence="2">Belongs to the MotB family.</text>
</comment>
<feature type="transmembrane region" description="Helical" evidence="9">
    <location>
        <begin position="20"/>
        <end position="43"/>
    </location>
</feature>
<dbReference type="Gene3D" id="3.30.1330.60">
    <property type="entry name" value="OmpA-like domain"/>
    <property type="match status" value="1"/>
</dbReference>
<dbReference type="PANTHER" id="PTHR30329:SF21">
    <property type="entry name" value="LIPOPROTEIN YIAD-RELATED"/>
    <property type="match status" value="1"/>
</dbReference>
<dbReference type="InterPro" id="IPR025713">
    <property type="entry name" value="MotB-like_N_dom"/>
</dbReference>
<evidence type="ECO:0000256" key="7">
    <source>
        <dbReference type="PROSITE-ProRule" id="PRU00473"/>
    </source>
</evidence>
<keyword evidence="11" id="KW-0282">Flagellum</keyword>
<dbReference type="PROSITE" id="PS51123">
    <property type="entry name" value="OMPA_2"/>
    <property type="match status" value="1"/>
</dbReference>
<evidence type="ECO:0000256" key="6">
    <source>
        <dbReference type="ARBA" id="ARBA00023136"/>
    </source>
</evidence>
<reference evidence="11 12" key="1">
    <citation type="submission" date="2016-05" db="EMBL/GenBank/DDBJ databases">
        <title>Complete Genome and Methylome Analysis of Psychrotrophic Bacterial Isolates from Antarctic Lake Untersee.</title>
        <authorList>
            <person name="Fomenkov A."/>
            <person name="Akimov V.N."/>
            <person name="Vasilyeva L.V."/>
            <person name="Andersen D."/>
            <person name="Vincze T."/>
            <person name="Roberts R.J."/>
        </authorList>
    </citation>
    <scope>NUCLEOTIDE SEQUENCE [LARGE SCALE GENOMIC DNA]</scope>
    <source>
        <strain evidence="11 12">U14-5</strain>
    </source>
</reference>
<keyword evidence="11" id="KW-0969">Cilium</keyword>
<protein>
    <submittedName>
        <fullName evidence="11">Flagellar motor protein MotB</fullName>
    </submittedName>
</protein>
<keyword evidence="4 9" id="KW-0812">Transmembrane</keyword>
<dbReference type="Pfam" id="PF13677">
    <property type="entry name" value="MotB_plug"/>
    <property type="match status" value="1"/>
</dbReference>
<dbReference type="InterPro" id="IPR006665">
    <property type="entry name" value="OmpA-like"/>
</dbReference>
<evidence type="ECO:0000256" key="4">
    <source>
        <dbReference type="ARBA" id="ARBA00022692"/>
    </source>
</evidence>
<feature type="compositionally biased region" description="Polar residues" evidence="8">
    <location>
        <begin position="67"/>
        <end position="83"/>
    </location>
</feature>
<feature type="domain" description="OmpA-like" evidence="10">
    <location>
        <begin position="131"/>
        <end position="253"/>
    </location>
</feature>
<evidence type="ECO:0000256" key="5">
    <source>
        <dbReference type="ARBA" id="ARBA00022989"/>
    </source>
</evidence>
<dbReference type="SUPFAM" id="SSF103088">
    <property type="entry name" value="OmpA-like"/>
    <property type="match status" value="1"/>
</dbReference>
<comment type="subcellular location">
    <subcellularLocation>
        <location evidence="1">Cell membrane</location>
        <topology evidence="1">Single-pass membrane protein</topology>
    </subcellularLocation>
</comment>
<evidence type="ECO:0000313" key="11">
    <source>
        <dbReference type="EMBL" id="APT46960.1"/>
    </source>
</evidence>
<dbReference type="Proteomes" id="UP000185426">
    <property type="component" value="Chromosome"/>
</dbReference>
<keyword evidence="3" id="KW-1003">Cell membrane</keyword>
<evidence type="ECO:0000313" key="12">
    <source>
        <dbReference type="Proteomes" id="UP000185426"/>
    </source>
</evidence>
<accession>A0A1L6ZKC3</accession>
<dbReference type="RefSeq" id="WP_075622914.1">
    <property type="nucleotide sequence ID" value="NZ_CP015607.1"/>
</dbReference>
<feature type="region of interest" description="Disordered" evidence="8">
    <location>
        <begin position="67"/>
        <end position="98"/>
    </location>
</feature>
<keyword evidence="11" id="KW-0966">Cell projection</keyword>
<evidence type="ECO:0000256" key="1">
    <source>
        <dbReference type="ARBA" id="ARBA00004162"/>
    </source>
</evidence>
<name>A0A1L6ZKC3_BACIA</name>
<gene>
    <name evidence="11" type="ORF">BSA145_14505</name>
</gene>
<evidence type="ECO:0000256" key="3">
    <source>
        <dbReference type="ARBA" id="ARBA00022475"/>
    </source>
</evidence>
<keyword evidence="5 9" id="KW-1133">Transmembrane helix</keyword>
<evidence type="ECO:0000256" key="2">
    <source>
        <dbReference type="ARBA" id="ARBA00008914"/>
    </source>
</evidence>
<dbReference type="Pfam" id="PF00691">
    <property type="entry name" value="OmpA"/>
    <property type="match status" value="1"/>
</dbReference>
<keyword evidence="6 7" id="KW-0472">Membrane</keyword>
<feature type="compositionally biased region" description="Basic and acidic residues" evidence="8">
    <location>
        <begin position="85"/>
        <end position="98"/>
    </location>
</feature>
<proteinExistence type="inferred from homology"/>
<dbReference type="InterPro" id="IPR050330">
    <property type="entry name" value="Bact_OuterMem_StrucFunc"/>
</dbReference>
<evidence type="ECO:0000259" key="10">
    <source>
        <dbReference type="PROSITE" id="PS51123"/>
    </source>
</evidence>
<dbReference type="InterPro" id="IPR036737">
    <property type="entry name" value="OmpA-like_sf"/>
</dbReference>
<dbReference type="AlphaFoldDB" id="A0A1L6ZKC3"/>